<name>A0ABV6GSD7_9BACL</name>
<evidence type="ECO:0000313" key="2">
    <source>
        <dbReference type="Proteomes" id="UP001589785"/>
    </source>
</evidence>
<protein>
    <submittedName>
        <fullName evidence="1">Phage tail sheath family protein</fullName>
    </submittedName>
</protein>
<dbReference type="RefSeq" id="WP_066231532.1">
    <property type="nucleotide sequence ID" value="NZ_JBHLVN010000029.1"/>
</dbReference>
<comment type="caution">
    <text evidence="1">The sequence shown here is derived from an EMBL/GenBank/DDBJ whole genome shotgun (WGS) entry which is preliminary data.</text>
</comment>
<dbReference type="Proteomes" id="UP001589785">
    <property type="component" value="Unassembled WGS sequence"/>
</dbReference>
<evidence type="ECO:0000313" key="1">
    <source>
        <dbReference type="EMBL" id="MFC0297116.1"/>
    </source>
</evidence>
<dbReference type="InterPro" id="IPR052042">
    <property type="entry name" value="Tail_sheath_structural"/>
</dbReference>
<sequence length="480" mass="52147">MAYKHGISISENSTSVKSPVQALSALTVAIGTAPVNLTEEMPVNRPVLAFTFSEAAQKLGYSDSFSSFTLCEVMDTHFRLYNVSPVVFINVLDPAKHKTDVSDQSVNVQNKQAVIDREGVLLSTLVVKTTAGTTLTKGRDYTASFDNQGRVVIAAVEGGQITSSVTSLQVSYSYLDPTKVTDGDIIGGYDATTGKTTGLELLNSVFPTLQLTPCILVVPKYSKKTSIAAVMRAKVKSINGVFKARAYVDLDTTAANTYTKAVEYKNANSLIDEYMDVFWGDVKLGDKVYNMSSHAAAVAAQVDEANGGIPFVSPSNKSLVMDTLVANGQEVSLGQDQAAYLNANGIVTALNFIGGWKLWGNRTSVYPSNTDVKDSFIPVRRMFNWIENTLILSFWGNVDDPTNPRLIDQFVDSVNVWLNGLTAIGALLGGRVEFRQEENPTTDLLAGKVKFHLFVTPPTPAEEIEFIVEYDVSYLDTLFA</sequence>
<gene>
    <name evidence="1" type="ORF">ACFFHQ_06515</name>
</gene>
<dbReference type="PANTHER" id="PTHR35861:SF1">
    <property type="entry name" value="PHAGE TAIL SHEATH PROTEIN"/>
    <property type="match status" value="1"/>
</dbReference>
<reference evidence="1 2" key="1">
    <citation type="submission" date="2024-09" db="EMBL/GenBank/DDBJ databases">
        <authorList>
            <person name="Sun Q."/>
            <person name="Mori K."/>
        </authorList>
    </citation>
    <scope>NUCLEOTIDE SEQUENCE [LARGE SCALE GENOMIC DNA]</scope>
    <source>
        <strain evidence="1 2">CCM 7224</strain>
    </source>
</reference>
<dbReference type="PANTHER" id="PTHR35861">
    <property type="match status" value="1"/>
</dbReference>
<organism evidence="1 2">
    <name type="scientific">Geobacillus jurassicus</name>
    <dbReference type="NCBI Taxonomy" id="235932"/>
    <lineage>
        <taxon>Bacteria</taxon>
        <taxon>Bacillati</taxon>
        <taxon>Bacillota</taxon>
        <taxon>Bacilli</taxon>
        <taxon>Bacillales</taxon>
        <taxon>Anoxybacillaceae</taxon>
        <taxon>Geobacillus</taxon>
    </lineage>
</organism>
<accession>A0ABV6GSD7</accession>
<keyword evidence="2" id="KW-1185">Reference proteome</keyword>
<dbReference type="EMBL" id="JBHLVN010000029">
    <property type="protein sequence ID" value="MFC0297116.1"/>
    <property type="molecule type" value="Genomic_DNA"/>
</dbReference>
<proteinExistence type="predicted"/>